<dbReference type="Proteomes" id="UP000826513">
    <property type="component" value="Chromosome 1"/>
</dbReference>
<sequence>MLKLDHVALIAPSLEAGAAYVKETLGIDMPYGGKHPQMGTHNLLLRLGTDVFLEVIAVDPEADPPGRPRWFGLDDRATVQSEWDAGRRLRGWVTRTDDLAGVLTQHADKFGRQQRVSRGDPQWLFAVTEDGSLPCGGAAPCVMDWGPRGNPAHSMPDHGMSLMSLEVQHPDVPWVEKLYKEIGIIDPPKVTWGERLRYSAVIETPAGLATIC</sequence>
<feature type="domain" description="Glyoxalase-like" evidence="1">
    <location>
        <begin position="4"/>
        <end position="182"/>
    </location>
</feature>
<dbReference type="RefSeq" id="WP_027673145.1">
    <property type="nucleotide sequence ID" value="NZ_CP039691.1"/>
</dbReference>
<evidence type="ECO:0000259" key="1">
    <source>
        <dbReference type="Pfam" id="PF13468"/>
    </source>
</evidence>
<evidence type="ECO:0000313" key="4">
    <source>
        <dbReference type="Proteomes" id="UP000298545"/>
    </source>
</evidence>
<dbReference type="InterPro" id="IPR025870">
    <property type="entry name" value="Glyoxalase-like_dom"/>
</dbReference>
<protein>
    <submittedName>
        <fullName evidence="2">VOC family protein</fullName>
    </submittedName>
</protein>
<dbReference type="KEGG" id="alf:CFBP5473_08260"/>
<dbReference type="Proteomes" id="UP000298545">
    <property type="component" value="Chromosome circular"/>
</dbReference>
<evidence type="ECO:0000313" key="3">
    <source>
        <dbReference type="EMBL" id="QYA06643.1"/>
    </source>
</evidence>
<reference evidence="3 5" key="2">
    <citation type="submission" date="2021-03" db="EMBL/GenBank/DDBJ databases">
        <title>Rapid diversification of plasmids in a genus of pathogenic and nitrogen fixing bacteria.</title>
        <authorList>
            <person name="Weisberg A.J."/>
            <person name="Miller M."/>
            <person name="Ream W."/>
            <person name="Grunwald N.J."/>
            <person name="Chang J.H."/>
        </authorList>
    </citation>
    <scope>NUCLEOTIDE SEQUENCE [LARGE SCALE GENOMIC DNA]</scope>
    <source>
        <strain evidence="3 5">AF3.44</strain>
    </source>
</reference>
<gene>
    <name evidence="2" type="ORF">CFBP5473_08260</name>
    <name evidence="3" type="ORF">J5285_11440</name>
</gene>
<dbReference type="InterPro" id="IPR029068">
    <property type="entry name" value="Glyas_Bleomycin-R_OHBP_Dase"/>
</dbReference>
<dbReference type="EMBL" id="CP039691">
    <property type="protein sequence ID" value="QCI97909.1"/>
    <property type="molecule type" value="Genomic_DNA"/>
</dbReference>
<organism evidence="2 4">
    <name type="scientific">Agrobacterium larrymoorei</name>
    <dbReference type="NCBI Taxonomy" id="160699"/>
    <lineage>
        <taxon>Bacteria</taxon>
        <taxon>Pseudomonadati</taxon>
        <taxon>Pseudomonadota</taxon>
        <taxon>Alphaproteobacteria</taxon>
        <taxon>Hyphomicrobiales</taxon>
        <taxon>Rhizobiaceae</taxon>
        <taxon>Rhizobium/Agrobacterium group</taxon>
        <taxon>Agrobacterium</taxon>
    </lineage>
</organism>
<dbReference type="OrthoDB" id="8451710at2"/>
<dbReference type="AlphaFoldDB" id="A0A4D7DU44"/>
<name>A0A4D7DU44_9HYPH</name>
<dbReference type="EMBL" id="CP072167">
    <property type="protein sequence ID" value="QYA06643.1"/>
    <property type="molecule type" value="Genomic_DNA"/>
</dbReference>
<keyword evidence="5" id="KW-1185">Reference proteome</keyword>
<reference evidence="2 4" key="1">
    <citation type="submission" date="2019-04" db="EMBL/GenBank/DDBJ databases">
        <title>Complete genome sequence of Agrobacterium larrymoorei CFBP5473.</title>
        <authorList>
            <person name="Haryono M."/>
            <person name="Chou L."/>
            <person name="Lin Y.-C."/>
            <person name="Lai E.-M."/>
            <person name="Kuo C.-H."/>
        </authorList>
    </citation>
    <scope>NUCLEOTIDE SEQUENCE [LARGE SCALE GENOMIC DNA]</scope>
    <source>
        <strain evidence="2 4">CFBP5473</strain>
    </source>
</reference>
<evidence type="ECO:0000313" key="2">
    <source>
        <dbReference type="EMBL" id="QCI97909.1"/>
    </source>
</evidence>
<dbReference type="STRING" id="1367849.GCA_000518585_00231"/>
<dbReference type="Gene3D" id="3.10.180.10">
    <property type="entry name" value="2,3-Dihydroxybiphenyl 1,2-Dioxygenase, domain 1"/>
    <property type="match status" value="1"/>
</dbReference>
<evidence type="ECO:0000313" key="5">
    <source>
        <dbReference type="Proteomes" id="UP000826513"/>
    </source>
</evidence>
<proteinExistence type="predicted"/>
<accession>A0A4D7DU44</accession>
<dbReference type="Pfam" id="PF13468">
    <property type="entry name" value="Glyoxalase_3"/>
    <property type="match status" value="1"/>
</dbReference>